<dbReference type="Gene3D" id="3.40.50.1820">
    <property type="entry name" value="alpha/beta hydrolase"/>
    <property type="match status" value="1"/>
</dbReference>
<feature type="non-terminal residue" evidence="2">
    <location>
        <position position="1"/>
    </location>
</feature>
<keyword evidence="1" id="KW-0812">Transmembrane</keyword>
<dbReference type="SUPFAM" id="SSF53474">
    <property type="entry name" value="alpha/beta-Hydrolases"/>
    <property type="match status" value="1"/>
</dbReference>
<name>A0A146KEN3_9EUKA</name>
<feature type="transmembrane region" description="Helical" evidence="1">
    <location>
        <begin position="53"/>
        <end position="71"/>
    </location>
</feature>
<organism evidence="2">
    <name type="scientific">Trepomonas sp. PC1</name>
    <dbReference type="NCBI Taxonomy" id="1076344"/>
    <lineage>
        <taxon>Eukaryota</taxon>
        <taxon>Metamonada</taxon>
        <taxon>Diplomonadida</taxon>
        <taxon>Hexamitidae</taxon>
        <taxon>Hexamitinae</taxon>
        <taxon>Trepomonas</taxon>
    </lineage>
</organism>
<evidence type="ECO:0000256" key="1">
    <source>
        <dbReference type="SAM" id="Phobius"/>
    </source>
</evidence>
<proteinExistence type="predicted"/>
<keyword evidence="1" id="KW-1133">Transmembrane helix</keyword>
<gene>
    <name evidence="2" type="ORF">TPC1_13637</name>
</gene>
<feature type="transmembrane region" description="Helical" evidence="1">
    <location>
        <begin position="28"/>
        <end position="47"/>
    </location>
</feature>
<accession>A0A146KEN3</accession>
<feature type="non-terminal residue" evidence="2">
    <location>
        <position position="418"/>
    </location>
</feature>
<dbReference type="InterPro" id="IPR029058">
    <property type="entry name" value="AB_hydrolase_fold"/>
</dbReference>
<dbReference type="AlphaFoldDB" id="A0A146KEN3"/>
<dbReference type="EMBL" id="GDID01002715">
    <property type="protein sequence ID" value="JAP93891.1"/>
    <property type="molecule type" value="Transcribed_RNA"/>
</dbReference>
<protein>
    <submittedName>
        <fullName evidence="2">Lipase (Class 3) domain-containing protein</fullName>
    </submittedName>
</protein>
<evidence type="ECO:0000313" key="2">
    <source>
        <dbReference type="EMBL" id="JAP93891.1"/>
    </source>
</evidence>
<feature type="transmembrane region" description="Helical" evidence="1">
    <location>
        <begin position="116"/>
        <end position="139"/>
    </location>
</feature>
<reference evidence="2" key="1">
    <citation type="submission" date="2015-07" db="EMBL/GenBank/DDBJ databases">
        <title>Adaptation to a free-living lifestyle via gene acquisitions in the diplomonad Trepomonas sp. PC1.</title>
        <authorList>
            <person name="Xu F."/>
            <person name="Jerlstrom-Hultqvist J."/>
            <person name="Kolisko M."/>
            <person name="Simpson A.G.B."/>
            <person name="Roger A.J."/>
            <person name="Svard S.G."/>
            <person name="Andersson J.O."/>
        </authorList>
    </citation>
    <scope>NUCLEOTIDE SEQUENCE</scope>
    <source>
        <strain evidence="2">PC1</strain>
    </source>
</reference>
<sequence length="418" mass="48315">NQPQDQQQLHLNKIQEDIKPKLFQQKKCLKCQLVLSCIFTFIWIIVLGCCLKFQKKAAIILFIYGVLYYFLSFEQEAVQEKQECKRKRRGDVENQVQPNLIPNETELYEFKQRSKLATLAILFETIIILFLIGFAIIFLQAPRYEINSGSHQQMITSSVSPKSMLCSRDEQNMTTLDYVLLSQASYWEDENISQLANISQIENYKITYVNPKNKNIAVFIPSVDGFPTILSFRGTYIAEDKFHDAQIFMSQFFADFSSYFSILGKLQTSLQNAFLKIYTFFGEWAFDSQYHLLNYYQELIEKFKTGYSFQQYYQVKNNTVQLYNETVNFVLGDFITTGHSLGGGMAKQIAIQYNVPAFSISGPGMYYKIKPENQLEMNAQIRNVIPAKDIVPKIGKQEGLIFNIPCFLPVFSCHSLST</sequence>
<keyword evidence="1" id="KW-0472">Membrane</keyword>